<accession>A0AA88NTZ7</accession>
<dbReference type="EMBL" id="JAUPFM010000001">
    <property type="protein sequence ID" value="KAK2862704.1"/>
    <property type="molecule type" value="Genomic_DNA"/>
</dbReference>
<feature type="signal peptide" evidence="1">
    <location>
        <begin position="1"/>
        <end position="22"/>
    </location>
</feature>
<feature type="chain" id="PRO_5041638855" description="Immunoglobulin V-set domain-containing protein" evidence="1">
    <location>
        <begin position="23"/>
        <end position="127"/>
    </location>
</feature>
<keyword evidence="3" id="KW-1185">Reference proteome</keyword>
<keyword evidence="1" id="KW-0732">Signal</keyword>
<evidence type="ECO:0000313" key="3">
    <source>
        <dbReference type="Proteomes" id="UP001187415"/>
    </source>
</evidence>
<evidence type="ECO:0000313" key="2">
    <source>
        <dbReference type="EMBL" id="KAK2862704.1"/>
    </source>
</evidence>
<dbReference type="Proteomes" id="UP001187415">
    <property type="component" value="Unassembled WGS sequence"/>
</dbReference>
<organism evidence="2 3">
    <name type="scientific">Channa striata</name>
    <name type="common">Snakehead murrel</name>
    <name type="synonym">Ophicephalus striatus</name>
    <dbReference type="NCBI Taxonomy" id="64152"/>
    <lineage>
        <taxon>Eukaryota</taxon>
        <taxon>Metazoa</taxon>
        <taxon>Chordata</taxon>
        <taxon>Craniata</taxon>
        <taxon>Vertebrata</taxon>
        <taxon>Euteleostomi</taxon>
        <taxon>Actinopterygii</taxon>
        <taxon>Neopterygii</taxon>
        <taxon>Teleostei</taxon>
        <taxon>Neoteleostei</taxon>
        <taxon>Acanthomorphata</taxon>
        <taxon>Anabantaria</taxon>
        <taxon>Anabantiformes</taxon>
        <taxon>Channoidei</taxon>
        <taxon>Channidae</taxon>
        <taxon>Channa</taxon>
    </lineage>
</organism>
<comment type="caution">
    <text evidence="2">The sequence shown here is derived from an EMBL/GenBank/DDBJ whole genome shotgun (WGS) entry which is preliminary data.</text>
</comment>
<protein>
    <recommendedName>
        <fullName evidence="4">Immunoglobulin V-set domain-containing protein</fullName>
    </recommendedName>
</protein>
<evidence type="ECO:0008006" key="4">
    <source>
        <dbReference type="Google" id="ProtNLM"/>
    </source>
</evidence>
<reference evidence="2" key="1">
    <citation type="submission" date="2023-07" db="EMBL/GenBank/DDBJ databases">
        <title>Chromosome-level Genome Assembly of Striped Snakehead (Channa striata).</title>
        <authorList>
            <person name="Liu H."/>
        </authorList>
    </citation>
    <scope>NUCLEOTIDE SEQUENCE</scope>
    <source>
        <strain evidence="2">Gz</strain>
        <tissue evidence="2">Muscle</tissue>
    </source>
</reference>
<proteinExistence type="predicted"/>
<evidence type="ECO:0000256" key="1">
    <source>
        <dbReference type="SAM" id="SignalP"/>
    </source>
</evidence>
<gene>
    <name evidence="2" type="ORF">Q5P01_002237</name>
</gene>
<name>A0AA88NTZ7_CHASR</name>
<dbReference type="AlphaFoldDB" id="A0AA88NTZ7"/>
<sequence>MKNLVIIASLLLCISNRISVSGSETLDTVEVHSGEDVTLLCPNISGTPTQTEWFTLVNGTKPRCISSICKIRKIHKAGTEQPMQEKKKNLDFDPNPGVLRFLPQTMRSRKHGQETEVETLVIYTAIG</sequence>